<dbReference type="NCBIfam" id="TIGR02361">
    <property type="entry name" value="dak_ATP"/>
    <property type="match status" value="1"/>
</dbReference>
<dbReference type="GO" id="GO:0005524">
    <property type="term" value="F:ATP binding"/>
    <property type="evidence" value="ECO:0007669"/>
    <property type="project" value="UniProtKB-KW"/>
</dbReference>
<evidence type="ECO:0000256" key="11">
    <source>
        <dbReference type="PIRSR" id="PIRSR612734-1"/>
    </source>
</evidence>
<dbReference type="OMA" id="ALNMNGF"/>
<dbReference type="OrthoDB" id="1724672at2759"/>
<evidence type="ECO:0000259" key="13">
    <source>
        <dbReference type="PROSITE" id="PS51480"/>
    </source>
</evidence>
<feature type="active site" description="Tele-hemiaminal-histidine intermediate" evidence="11">
    <location>
        <position position="226"/>
    </location>
</feature>
<comment type="function">
    <text evidence="1">Catalyzes both the phosphorylation of dihydroxyacetone and of glyceraldehyde.</text>
</comment>
<dbReference type="GO" id="GO:0019588">
    <property type="term" value="P:anaerobic glycerol catabolic process"/>
    <property type="evidence" value="ECO:0007669"/>
    <property type="project" value="UniProtKB-UniPathway"/>
</dbReference>
<keyword evidence="7" id="KW-0319">Glycerol metabolism</keyword>
<evidence type="ECO:0000256" key="9">
    <source>
        <dbReference type="ARBA" id="ARBA00047974"/>
    </source>
</evidence>
<dbReference type="Pfam" id="PF02734">
    <property type="entry name" value="Dak2"/>
    <property type="match status" value="1"/>
</dbReference>
<comment type="catalytic activity">
    <reaction evidence="9">
        <text>D-glyceraldehyde + ATP = D-glyceraldehyde 3-phosphate + ADP + H(+)</text>
        <dbReference type="Rhea" id="RHEA:13941"/>
        <dbReference type="ChEBI" id="CHEBI:15378"/>
        <dbReference type="ChEBI" id="CHEBI:17378"/>
        <dbReference type="ChEBI" id="CHEBI:30616"/>
        <dbReference type="ChEBI" id="CHEBI:59776"/>
        <dbReference type="ChEBI" id="CHEBI:456216"/>
        <dbReference type="EC" id="2.7.1.28"/>
    </reaction>
</comment>
<name>A0A2H3JR01_WOLCO</name>
<dbReference type="PROSITE" id="PS51480">
    <property type="entry name" value="DHAL"/>
    <property type="match status" value="1"/>
</dbReference>
<evidence type="ECO:0000256" key="1">
    <source>
        <dbReference type="ARBA" id="ARBA00003264"/>
    </source>
</evidence>
<dbReference type="PANTHER" id="PTHR28629:SF14">
    <property type="entry name" value="DIHYDROXYACETONE KINASE 1"/>
    <property type="match status" value="1"/>
</dbReference>
<protein>
    <submittedName>
        <fullName evidence="15">Dihydroxyacetone kinase 1</fullName>
    </submittedName>
</protein>
<sequence length="598" mass="62460">MSIQSKHFTNAPENLVVESLQGLCSLNPQIALDVADKVVYVANPDRSKVALICGGGSGHEPAHAGFVGDGMLTAAACGSIFASPNASQVRRAIQLTESDKGAVIIVKNYTGDILNFGLAKEQYAALHPDRADRVKFVIVSDDVAVGKTQGKIVGRRGLAGTCLVYKIAGALAKRGGSLDEVYNIAQYVASHVGTIGVGLEHCHVPGTAAGESHLKASEIEIGMGIHNEPGHRRLSPVPPLSELIPQLLELLTSTTDPERSFLPFTGKDRLVLLVNDLGGTSELEMTAIVRETRIALEVQGYTIERVLSGTFMTSLNMPGFSITVLLLPPASVSDAPAASLLLSLLDEKPEVPGWKWSAGSQPLPAAEQIKQTQGTAPVAAVRGGATLRAADPGAFVAAVRRACAAVVQAEPELTRMDSIAGDGDCGLTLKDGANGVLRETDSGRISGEDVVASVIAVSRVAEEQMGGTSGALYSIFFSALAQGLQSTHSGSANTLTPAHWSRALSAALEQLYTYTRARPPSRTLVDPLDAFVRVLSGSDGADFGGAVKAAGDAAVRTRDLEAKAGRSAYVEGDRLRSEQVPDPGAWGVKAILEGLLAR</sequence>
<dbReference type="InterPro" id="IPR050861">
    <property type="entry name" value="Dihydroxyacetone_Kinase"/>
</dbReference>
<dbReference type="PROSITE" id="PS51481">
    <property type="entry name" value="DHAK"/>
    <property type="match status" value="1"/>
</dbReference>
<keyword evidence="8" id="KW-0067">ATP-binding</keyword>
<reference evidence="15 16" key="1">
    <citation type="journal article" date="2012" name="Science">
        <title>The Paleozoic origin of enzymatic lignin decomposition reconstructed from 31 fungal genomes.</title>
        <authorList>
            <person name="Floudas D."/>
            <person name="Binder M."/>
            <person name="Riley R."/>
            <person name="Barry K."/>
            <person name="Blanchette R.A."/>
            <person name="Henrissat B."/>
            <person name="Martinez A.T."/>
            <person name="Otillar R."/>
            <person name="Spatafora J.W."/>
            <person name="Yadav J.S."/>
            <person name="Aerts A."/>
            <person name="Benoit I."/>
            <person name="Boyd A."/>
            <person name="Carlson A."/>
            <person name="Copeland A."/>
            <person name="Coutinho P.M."/>
            <person name="de Vries R.P."/>
            <person name="Ferreira P."/>
            <person name="Findley K."/>
            <person name="Foster B."/>
            <person name="Gaskell J."/>
            <person name="Glotzer D."/>
            <person name="Gorecki P."/>
            <person name="Heitman J."/>
            <person name="Hesse C."/>
            <person name="Hori C."/>
            <person name="Igarashi K."/>
            <person name="Jurgens J.A."/>
            <person name="Kallen N."/>
            <person name="Kersten P."/>
            <person name="Kohler A."/>
            <person name="Kuees U."/>
            <person name="Kumar T.K.A."/>
            <person name="Kuo A."/>
            <person name="LaButti K."/>
            <person name="Larrondo L.F."/>
            <person name="Lindquist E."/>
            <person name="Ling A."/>
            <person name="Lombard V."/>
            <person name="Lucas S."/>
            <person name="Lundell T."/>
            <person name="Martin R."/>
            <person name="McLaughlin D.J."/>
            <person name="Morgenstern I."/>
            <person name="Morin E."/>
            <person name="Murat C."/>
            <person name="Nagy L.G."/>
            <person name="Nolan M."/>
            <person name="Ohm R.A."/>
            <person name="Patyshakuliyeva A."/>
            <person name="Rokas A."/>
            <person name="Ruiz-Duenas F.J."/>
            <person name="Sabat G."/>
            <person name="Salamov A."/>
            <person name="Samejima M."/>
            <person name="Schmutz J."/>
            <person name="Slot J.C."/>
            <person name="St John F."/>
            <person name="Stenlid J."/>
            <person name="Sun H."/>
            <person name="Sun S."/>
            <person name="Syed K."/>
            <person name="Tsang A."/>
            <person name="Wiebenga A."/>
            <person name="Young D."/>
            <person name="Pisabarro A."/>
            <person name="Eastwood D.C."/>
            <person name="Martin F."/>
            <person name="Cullen D."/>
            <person name="Grigoriev I.V."/>
            <person name="Hibbett D.S."/>
        </authorList>
    </citation>
    <scope>NUCLEOTIDE SEQUENCE [LARGE SCALE GENOMIC DNA]</scope>
    <source>
        <strain evidence="15 16">MD-104</strain>
    </source>
</reference>
<dbReference type="FunFam" id="1.25.40.340:FF:000001">
    <property type="entry name" value="Dihydroxyacetone kinase 1"/>
    <property type="match status" value="1"/>
</dbReference>
<comment type="pathway">
    <text evidence="2">Polyol metabolism; glycerol fermentation; glycerone phosphate from glycerol (oxidative route): step 2/2.</text>
</comment>
<evidence type="ECO:0000256" key="4">
    <source>
        <dbReference type="ARBA" id="ARBA00022679"/>
    </source>
</evidence>
<dbReference type="Proteomes" id="UP000218811">
    <property type="component" value="Unassembled WGS sequence"/>
</dbReference>
<evidence type="ECO:0000256" key="5">
    <source>
        <dbReference type="ARBA" id="ARBA00022741"/>
    </source>
</evidence>
<evidence type="ECO:0000259" key="14">
    <source>
        <dbReference type="PROSITE" id="PS51481"/>
    </source>
</evidence>
<feature type="binding site" evidence="12">
    <location>
        <begin position="56"/>
        <end position="59"/>
    </location>
    <ligand>
        <name>substrate</name>
    </ligand>
</feature>
<dbReference type="InterPro" id="IPR004007">
    <property type="entry name" value="DhaL_dom"/>
</dbReference>
<dbReference type="FunFam" id="3.30.1180.20:FF:000001">
    <property type="entry name" value="Dihydroxyacetone kinase 1"/>
    <property type="match status" value="1"/>
</dbReference>
<dbReference type="Gene3D" id="1.25.40.340">
    <property type="match status" value="1"/>
</dbReference>
<organism evidence="15 16">
    <name type="scientific">Wolfiporia cocos (strain MD-104)</name>
    <name type="common">Brown rot fungus</name>
    <dbReference type="NCBI Taxonomy" id="742152"/>
    <lineage>
        <taxon>Eukaryota</taxon>
        <taxon>Fungi</taxon>
        <taxon>Dikarya</taxon>
        <taxon>Basidiomycota</taxon>
        <taxon>Agaricomycotina</taxon>
        <taxon>Agaricomycetes</taxon>
        <taxon>Polyporales</taxon>
        <taxon>Phaeolaceae</taxon>
        <taxon>Wolfiporia</taxon>
    </lineage>
</organism>
<feature type="binding site" evidence="12">
    <location>
        <position position="107"/>
    </location>
    <ligand>
        <name>substrate</name>
    </ligand>
</feature>
<dbReference type="FunFam" id="3.40.50.10440:FF:000001">
    <property type="entry name" value="Dihydroxyacetone kinase, DhaK subunit"/>
    <property type="match status" value="1"/>
</dbReference>
<keyword evidence="4" id="KW-0808">Transferase</keyword>
<comment type="catalytic activity">
    <reaction evidence="10">
        <text>dihydroxyacetone + ATP = dihydroxyacetone phosphate + ADP + H(+)</text>
        <dbReference type="Rhea" id="RHEA:15773"/>
        <dbReference type="ChEBI" id="CHEBI:15378"/>
        <dbReference type="ChEBI" id="CHEBI:16016"/>
        <dbReference type="ChEBI" id="CHEBI:30616"/>
        <dbReference type="ChEBI" id="CHEBI:57642"/>
        <dbReference type="ChEBI" id="CHEBI:456216"/>
        <dbReference type="EC" id="2.7.1.29"/>
    </reaction>
</comment>
<dbReference type="Gene3D" id="3.40.50.10440">
    <property type="entry name" value="Dihydroxyacetone kinase, domain 1"/>
    <property type="match status" value="1"/>
</dbReference>
<keyword evidence="6 15" id="KW-0418">Kinase</keyword>
<evidence type="ECO:0000313" key="15">
    <source>
        <dbReference type="EMBL" id="PCH44361.1"/>
    </source>
</evidence>
<dbReference type="GO" id="GO:0004371">
    <property type="term" value="F:glycerone kinase activity"/>
    <property type="evidence" value="ECO:0007669"/>
    <property type="project" value="UniProtKB-EC"/>
</dbReference>
<keyword evidence="16" id="KW-1185">Reference proteome</keyword>
<evidence type="ECO:0000256" key="6">
    <source>
        <dbReference type="ARBA" id="ARBA00022777"/>
    </source>
</evidence>
<dbReference type="SUPFAM" id="SSF82549">
    <property type="entry name" value="DAK1/DegV-like"/>
    <property type="match status" value="1"/>
</dbReference>
<dbReference type="UniPathway" id="UPA00617">
    <property type="reaction ID" value="UER00669"/>
</dbReference>
<dbReference type="SUPFAM" id="SSF101473">
    <property type="entry name" value="DhaL-like"/>
    <property type="match status" value="1"/>
</dbReference>
<feature type="domain" description="DhaK" evidence="14">
    <location>
        <begin position="11"/>
        <end position="354"/>
    </location>
</feature>
<evidence type="ECO:0000256" key="7">
    <source>
        <dbReference type="ARBA" id="ARBA00022798"/>
    </source>
</evidence>
<feature type="domain" description="DhaL" evidence="13">
    <location>
        <begin position="393"/>
        <end position="597"/>
    </location>
</feature>
<dbReference type="InterPro" id="IPR004006">
    <property type="entry name" value="DhaK_dom"/>
</dbReference>
<dbReference type="GO" id="GO:0005829">
    <property type="term" value="C:cytosol"/>
    <property type="evidence" value="ECO:0007669"/>
    <property type="project" value="TreeGrafter"/>
</dbReference>
<evidence type="ECO:0000256" key="12">
    <source>
        <dbReference type="PIRSR" id="PIRSR612734-2"/>
    </source>
</evidence>
<proteinExistence type="inferred from homology"/>
<accession>A0A2H3JR01</accession>
<dbReference type="InterPro" id="IPR012734">
    <property type="entry name" value="DhaK_ATP"/>
</dbReference>
<evidence type="ECO:0000256" key="10">
    <source>
        <dbReference type="ARBA" id="ARBA00048898"/>
    </source>
</evidence>
<dbReference type="AlphaFoldDB" id="A0A2H3JR01"/>
<dbReference type="PANTHER" id="PTHR28629">
    <property type="entry name" value="TRIOKINASE/FMN CYCLASE"/>
    <property type="match status" value="1"/>
</dbReference>
<dbReference type="STRING" id="742152.A0A2H3JR01"/>
<evidence type="ECO:0000256" key="8">
    <source>
        <dbReference type="ARBA" id="ARBA00022840"/>
    </source>
</evidence>
<comment type="similarity">
    <text evidence="3">Belongs to the dihydroxyacetone kinase (DAK) family.</text>
</comment>
<feature type="binding site" evidence="12">
    <location>
        <position position="112"/>
    </location>
    <ligand>
        <name>substrate</name>
    </ligand>
</feature>
<dbReference type="GO" id="GO:0050354">
    <property type="term" value="F:triokinase activity"/>
    <property type="evidence" value="ECO:0007669"/>
    <property type="project" value="UniProtKB-EC"/>
</dbReference>
<dbReference type="SMART" id="SM01120">
    <property type="entry name" value="Dak2"/>
    <property type="match status" value="1"/>
</dbReference>
<evidence type="ECO:0000313" key="16">
    <source>
        <dbReference type="Proteomes" id="UP000218811"/>
    </source>
</evidence>
<dbReference type="EMBL" id="KB468157">
    <property type="protein sequence ID" value="PCH44361.1"/>
    <property type="molecule type" value="Genomic_DNA"/>
</dbReference>
<dbReference type="Pfam" id="PF02733">
    <property type="entry name" value="Dak1"/>
    <property type="match status" value="1"/>
</dbReference>
<evidence type="ECO:0000256" key="2">
    <source>
        <dbReference type="ARBA" id="ARBA00004778"/>
    </source>
</evidence>
<dbReference type="Gene3D" id="3.30.1180.20">
    <property type="entry name" value="Dihydroxyacetone kinase, domain 2"/>
    <property type="match status" value="1"/>
</dbReference>
<gene>
    <name evidence="15" type="ORF">WOLCODRAFT_26712</name>
</gene>
<keyword evidence="5" id="KW-0547">Nucleotide-binding</keyword>
<evidence type="ECO:0000256" key="3">
    <source>
        <dbReference type="ARBA" id="ARBA00008757"/>
    </source>
</evidence>
<dbReference type="InterPro" id="IPR036117">
    <property type="entry name" value="DhaL_dom_sf"/>
</dbReference>